<keyword evidence="4 6" id="KW-0067">ATP-binding</keyword>
<evidence type="ECO:0000256" key="1">
    <source>
        <dbReference type="ARBA" id="ARBA00005417"/>
    </source>
</evidence>
<dbReference type="GO" id="GO:0016020">
    <property type="term" value="C:membrane"/>
    <property type="evidence" value="ECO:0007669"/>
    <property type="project" value="InterPro"/>
</dbReference>
<dbReference type="SUPFAM" id="SSF52540">
    <property type="entry name" value="P-loop containing nucleoside triphosphate hydrolases"/>
    <property type="match status" value="1"/>
</dbReference>
<sequence length="269" mass="28816">MVHVTAHNISFRYPVFAMTGRSLKASLFRQLSGGTISADSGVVNVQALRDVSFDLKPNDRLGLIGRNGSGKSTLLRLAAGLAFAQEGLLSIEGRVVPLIEKGLGVNPELSGAANIELPLRLLGATTEEVNAAKRDIPEFTGLGAFIDLPVRTYSEGMKTRLSFAICTAIRADVLVLDEWLGAGDIEFQERAETRLASMMQNTRIVVLATHSLDLVNSVCTKVLWLDRGAVAGYGTPAEIVPKFFAEMHNHAAVANDAKLMSLRGGVAQT</sequence>
<dbReference type="PANTHER" id="PTHR46743">
    <property type="entry name" value="TEICHOIC ACIDS EXPORT ATP-BINDING PROTEIN TAGH"/>
    <property type="match status" value="1"/>
</dbReference>
<dbReference type="PANTHER" id="PTHR46743:SF2">
    <property type="entry name" value="TEICHOIC ACIDS EXPORT ATP-BINDING PROTEIN TAGH"/>
    <property type="match status" value="1"/>
</dbReference>
<evidence type="ECO:0000313" key="6">
    <source>
        <dbReference type="EMBL" id="QGZ96555.1"/>
    </source>
</evidence>
<dbReference type="PROSITE" id="PS50893">
    <property type="entry name" value="ABC_TRANSPORTER_2"/>
    <property type="match status" value="1"/>
</dbReference>
<dbReference type="InterPro" id="IPR003593">
    <property type="entry name" value="AAA+_ATPase"/>
</dbReference>
<dbReference type="GO" id="GO:0140359">
    <property type="term" value="F:ABC-type transporter activity"/>
    <property type="evidence" value="ECO:0007669"/>
    <property type="project" value="InterPro"/>
</dbReference>
<accession>A0A6I6MM61</accession>
<dbReference type="Pfam" id="PF00005">
    <property type="entry name" value="ABC_tran"/>
    <property type="match status" value="1"/>
</dbReference>
<comment type="similarity">
    <text evidence="1">Belongs to the ABC transporter superfamily.</text>
</comment>
<evidence type="ECO:0000256" key="4">
    <source>
        <dbReference type="ARBA" id="ARBA00022840"/>
    </source>
</evidence>
<organism evidence="6 7">
    <name type="scientific">Terricaulis silvestris</name>
    <dbReference type="NCBI Taxonomy" id="2686094"/>
    <lineage>
        <taxon>Bacteria</taxon>
        <taxon>Pseudomonadati</taxon>
        <taxon>Pseudomonadota</taxon>
        <taxon>Alphaproteobacteria</taxon>
        <taxon>Caulobacterales</taxon>
        <taxon>Caulobacteraceae</taxon>
        <taxon>Terricaulis</taxon>
    </lineage>
</organism>
<dbReference type="InterPro" id="IPR027417">
    <property type="entry name" value="P-loop_NTPase"/>
</dbReference>
<name>A0A6I6MM61_9CAUL</name>
<dbReference type="EMBL" id="CP047045">
    <property type="protein sequence ID" value="QGZ96555.1"/>
    <property type="molecule type" value="Genomic_DNA"/>
</dbReference>
<dbReference type="RefSeq" id="WP_158767337.1">
    <property type="nucleotide sequence ID" value="NZ_CP047045.1"/>
</dbReference>
<evidence type="ECO:0000259" key="5">
    <source>
        <dbReference type="PROSITE" id="PS50893"/>
    </source>
</evidence>
<dbReference type="GO" id="GO:0016887">
    <property type="term" value="F:ATP hydrolysis activity"/>
    <property type="evidence" value="ECO:0007669"/>
    <property type="project" value="InterPro"/>
</dbReference>
<feature type="domain" description="ABC transporter" evidence="5">
    <location>
        <begin position="31"/>
        <end position="252"/>
    </location>
</feature>
<dbReference type="GO" id="GO:0005524">
    <property type="term" value="F:ATP binding"/>
    <property type="evidence" value="ECO:0007669"/>
    <property type="project" value="UniProtKB-KW"/>
</dbReference>
<reference evidence="7" key="1">
    <citation type="submission" date="2019-12" db="EMBL/GenBank/DDBJ databases">
        <title>Complete genome of Terracaulis silvestris 0127_4.</title>
        <authorList>
            <person name="Vieira S."/>
            <person name="Riedel T."/>
            <person name="Sproer C."/>
            <person name="Pascual J."/>
            <person name="Boedeker C."/>
            <person name="Overmann J."/>
        </authorList>
    </citation>
    <scope>NUCLEOTIDE SEQUENCE [LARGE SCALE GENOMIC DNA]</scope>
    <source>
        <strain evidence="7">0127_4</strain>
    </source>
</reference>
<keyword evidence="7" id="KW-1185">Reference proteome</keyword>
<dbReference type="CDD" id="cd03220">
    <property type="entry name" value="ABC_KpsT_Wzt"/>
    <property type="match status" value="1"/>
</dbReference>
<dbReference type="Proteomes" id="UP000431269">
    <property type="component" value="Chromosome"/>
</dbReference>
<dbReference type="KEGG" id="tsv:DSM104635_03415"/>
<keyword evidence="2" id="KW-0813">Transport</keyword>
<dbReference type="InterPro" id="IPR003439">
    <property type="entry name" value="ABC_transporter-like_ATP-bd"/>
</dbReference>
<dbReference type="AlphaFoldDB" id="A0A6I6MM61"/>
<keyword evidence="3" id="KW-0547">Nucleotide-binding</keyword>
<dbReference type="Gene3D" id="3.40.50.300">
    <property type="entry name" value="P-loop containing nucleotide triphosphate hydrolases"/>
    <property type="match status" value="1"/>
</dbReference>
<dbReference type="InterPro" id="IPR015860">
    <property type="entry name" value="ABC_transpr_TagH-like"/>
</dbReference>
<evidence type="ECO:0000256" key="3">
    <source>
        <dbReference type="ARBA" id="ARBA00022741"/>
    </source>
</evidence>
<dbReference type="InterPro" id="IPR050683">
    <property type="entry name" value="Bact_Polysacc_Export_ATP-bd"/>
</dbReference>
<gene>
    <name evidence="6" type="primary">tagH</name>
    <name evidence="6" type="ORF">DSM104635_03415</name>
</gene>
<proteinExistence type="inferred from homology"/>
<evidence type="ECO:0000256" key="2">
    <source>
        <dbReference type="ARBA" id="ARBA00022448"/>
    </source>
</evidence>
<protein>
    <submittedName>
        <fullName evidence="6">Teichoic acids export ATP-binding protein TagH</fullName>
    </submittedName>
</protein>
<evidence type="ECO:0000313" key="7">
    <source>
        <dbReference type="Proteomes" id="UP000431269"/>
    </source>
</evidence>
<dbReference type="SMART" id="SM00382">
    <property type="entry name" value="AAA"/>
    <property type="match status" value="1"/>
</dbReference>